<proteinExistence type="inferred from homology"/>
<dbReference type="RefSeq" id="WP_190247846.1">
    <property type="nucleotide sequence ID" value="NZ_BMPI01000002.1"/>
</dbReference>
<evidence type="ECO:0000256" key="6">
    <source>
        <dbReference type="SAM" id="SignalP"/>
    </source>
</evidence>
<feature type="chain" id="PRO_5038954278" description="GH26 domain-containing protein" evidence="6">
    <location>
        <begin position="22"/>
        <end position="339"/>
    </location>
</feature>
<keyword evidence="3 4" id="KW-0326">Glycosidase</keyword>
<keyword evidence="9" id="KW-1185">Reference proteome</keyword>
<protein>
    <recommendedName>
        <fullName evidence="7">GH26 domain-containing protein</fullName>
    </recommendedName>
</protein>
<dbReference type="PRINTS" id="PR00739">
    <property type="entry name" value="GLHYDRLASE26"/>
</dbReference>
<evidence type="ECO:0000259" key="7">
    <source>
        <dbReference type="PROSITE" id="PS51764"/>
    </source>
</evidence>
<feature type="active site" description="Proton donor" evidence="4">
    <location>
        <position position="169"/>
    </location>
</feature>
<evidence type="ECO:0000313" key="9">
    <source>
        <dbReference type="Proteomes" id="UP000642070"/>
    </source>
</evidence>
<comment type="similarity">
    <text evidence="1 4">Belongs to the glycosyl hydrolase 26 family.</text>
</comment>
<comment type="caution">
    <text evidence="8">The sequence shown here is derived from an EMBL/GenBank/DDBJ whole genome shotgun (WGS) entry which is preliminary data.</text>
</comment>
<evidence type="ECO:0000313" key="8">
    <source>
        <dbReference type="EMBL" id="GGM05410.1"/>
    </source>
</evidence>
<sequence length="339" mass="36321">MRRATILGVAAVAAITLAGLAGREAERPASGHAQNPGTPAPASGAASPSPETRTAAARPEDVLRNGPVFGVNTLHTDPASIETIATATGCRPGWVEVFSAVTGGVSAAQLAALPGVPLLALEPWQDGKVNDPRWTLASTINGAHDAEYRRIAAEIRAYGKPLLLRFAHEMNGAWYPWGPVGKNTPAQYREAWRHVVRLFDEAGATNALWVWSPNIVRGAVRTPIREFYPGDDVVDFVGLTGYGEFEANPDATYKSTLDQLDSFTSKPLILTEVGVRPSKAKTGWLTAFGPWLRAHPRIAGFVWSMRPPGQGSRYDWRYDDSPANLAAFTGSLRKAGAAC</sequence>
<dbReference type="InterPro" id="IPR017853">
    <property type="entry name" value="GH"/>
</dbReference>
<feature type="domain" description="GH26" evidence="7">
    <location>
        <begin position="50"/>
        <end position="328"/>
    </location>
</feature>
<dbReference type="AlphaFoldDB" id="A0A917WHW6"/>
<reference evidence="8" key="2">
    <citation type="submission" date="2020-09" db="EMBL/GenBank/DDBJ databases">
        <authorList>
            <person name="Sun Q."/>
            <person name="Ohkuma M."/>
        </authorList>
    </citation>
    <scope>NUCLEOTIDE SEQUENCE</scope>
    <source>
        <strain evidence="8">JCM 19831</strain>
    </source>
</reference>
<dbReference type="PROSITE" id="PS51764">
    <property type="entry name" value="GH26"/>
    <property type="match status" value="1"/>
</dbReference>
<dbReference type="InterPro" id="IPR000805">
    <property type="entry name" value="Glyco_hydro_26"/>
</dbReference>
<evidence type="ECO:0000256" key="4">
    <source>
        <dbReference type="PROSITE-ProRule" id="PRU01100"/>
    </source>
</evidence>
<dbReference type="PANTHER" id="PTHR40079:SF4">
    <property type="entry name" value="GH26 DOMAIN-CONTAINING PROTEIN-RELATED"/>
    <property type="match status" value="1"/>
</dbReference>
<keyword evidence="2 4" id="KW-0378">Hydrolase</keyword>
<feature type="compositionally biased region" description="Low complexity" evidence="5">
    <location>
        <begin position="40"/>
        <end position="50"/>
    </location>
</feature>
<dbReference type="GO" id="GO:0016985">
    <property type="term" value="F:mannan endo-1,4-beta-mannosidase activity"/>
    <property type="evidence" value="ECO:0007669"/>
    <property type="project" value="InterPro"/>
</dbReference>
<name>A0A917WHW6_9ACTN</name>
<evidence type="ECO:0000256" key="1">
    <source>
        <dbReference type="ARBA" id="ARBA00007754"/>
    </source>
</evidence>
<feature type="active site" description="Nucleophile" evidence="4">
    <location>
        <position position="272"/>
    </location>
</feature>
<reference evidence="8" key="1">
    <citation type="journal article" date="2014" name="Int. J. Syst. Evol. Microbiol.">
        <title>Complete genome sequence of Corynebacterium casei LMG S-19264T (=DSM 44701T), isolated from a smear-ripened cheese.</title>
        <authorList>
            <consortium name="US DOE Joint Genome Institute (JGI-PGF)"/>
            <person name="Walter F."/>
            <person name="Albersmeier A."/>
            <person name="Kalinowski J."/>
            <person name="Ruckert C."/>
        </authorList>
    </citation>
    <scope>NUCLEOTIDE SEQUENCE</scope>
    <source>
        <strain evidence="8">JCM 19831</strain>
    </source>
</reference>
<dbReference type="Pfam" id="PF02156">
    <property type="entry name" value="Glyco_hydro_26"/>
    <property type="match status" value="1"/>
</dbReference>
<accession>A0A917WHW6</accession>
<dbReference type="PANTHER" id="PTHR40079">
    <property type="entry name" value="MANNAN ENDO-1,4-BETA-MANNOSIDASE E-RELATED"/>
    <property type="match status" value="1"/>
</dbReference>
<organism evidence="8 9">
    <name type="scientific">Dactylosporangium sucinum</name>
    <dbReference type="NCBI Taxonomy" id="1424081"/>
    <lineage>
        <taxon>Bacteria</taxon>
        <taxon>Bacillati</taxon>
        <taxon>Actinomycetota</taxon>
        <taxon>Actinomycetes</taxon>
        <taxon>Micromonosporales</taxon>
        <taxon>Micromonosporaceae</taxon>
        <taxon>Dactylosporangium</taxon>
    </lineage>
</organism>
<evidence type="ECO:0000256" key="5">
    <source>
        <dbReference type="SAM" id="MobiDB-lite"/>
    </source>
</evidence>
<keyword evidence="6" id="KW-0732">Signal</keyword>
<evidence type="ECO:0000256" key="2">
    <source>
        <dbReference type="ARBA" id="ARBA00022801"/>
    </source>
</evidence>
<dbReference type="InterPro" id="IPR022790">
    <property type="entry name" value="GH26_dom"/>
</dbReference>
<dbReference type="Gene3D" id="3.20.20.80">
    <property type="entry name" value="Glycosidases"/>
    <property type="match status" value="1"/>
</dbReference>
<dbReference type="Proteomes" id="UP000642070">
    <property type="component" value="Unassembled WGS sequence"/>
</dbReference>
<feature type="region of interest" description="Disordered" evidence="5">
    <location>
        <begin position="25"/>
        <end position="61"/>
    </location>
</feature>
<feature type="signal peptide" evidence="6">
    <location>
        <begin position="1"/>
        <end position="21"/>
    </location>
</feature>
<evidence type="ECO:0000256" key="3">
    <source>
        <dbReference type="ARBA" id="ARBA00023295"/>
    </source>
</evidence>
<gene>
    <name evidence="8" type="ORF">GCM10007977_003130</name>
</gene>
<dbReference type="GO" id="GO:0006080">
    <property type="term" value="P:substituted mannan metabolic process"/>
    <property type="evidence" value="ECO:0007669"/>
    <property type="project" value="InterPro"/>
</dbReference>
<dbReference type="SUPFAM" id="SSF51445">
    <property type="entry name" value="(Trans)glycosidases"/>
    <property type="match status" value="1"/>
</dbReference>
<dbReference type="EMBL" id="BMPI01000002">
    <property type="protein sequence ID" value="GGM05410.1"/>
    <property type="molecule type" value="Genomic_DNA"/>
</dbReference>